<keyword evidence="1" id="KW-0238">DNA-binding</keyword>
<evidence type="ECO:0000259" key="2">
    <source>
        <dbReference type="PROSITE" id="PS50043"/>
    </source>
</evidence>
<dbReference type="PROSITE" id="PS50043">
    <property type="entry name" value="HTH_LUXR_2"/>
    <property type="match status" value="1"/>
</dbReference>
<evidence type="ECO:0000313" key="4">
    <source>
        <dbReference type="Proteomes" id="UP000237025"/>
    </source>
</evidence>
<dbReference type="SUPFAM" id="SSF46894">
    <property type="entry name" value="C-terminal effector domain of the bipartite response regulators"/>
    <property type="match status" value="1"/>
</dbReference>
<gene>
    <name evidence="3" type="ORF">C3712_04230</name>
</gene>
<feature type="domain" description="HTH luxR-type" evidence="2">
    <location>
        <begin position="1"/>
        <end position="39"/>
    </location>
</feature>
<dbReference type="InterPro" id="IPR016032">
    <property type="entry name" value="Sig_transdc_resp-reg_C-effctor"/>
</dbReference>
<dbReference type="InterPro" id="IPR000792">
    <property type="entry name" value="Tscrpt_reg_LuxR_C"/>
</dbReference>
<dbReference type="Proteomes" id="UP000237025">
    <property type="component" value="Unassembled WGS sequence"/>
</dbReference>
<comment type="caution">
    <text evidence="3">The sequence shown here is derived from an EMBL/GenBank/DDBJ whole genome shotgun (WGS) entry which is preliminary data.</text>
</comment>
<name>A0ABX5A6A0_9ENTR</name>
<evidence type="ECO:0000256" key="1">
    <source>
        <dbReference type="ARBA" id="ARBA00023125"/>
    </source>
</evidence>
<evidence type="ECO:0000313" key="3">
    <source>
        <dbReference type="EMBL" id="POZ25941.1"/>
    </source>
</evidence>
<protein>
    <recommendedName>
        <fullName evidence="2">HTH luxR-type domain-containing protein</fullName>
    </recommendedName>
</protein>
<sequence length="47" mass="5584">MSKVLFRSEKTFSTHKRSIMRKLNVTNDLELRKCIQRYEGKIVALVD</sequence>
<proteinExistence type="predicted"/>
<dbReference type="Gene3D" id="1.10.10.10">
    <property type="entry name" value="Winged helix-like DNA-binding domain superfamily/Winged helix DNA-binding domain"/>
    <property type="match status" value="1"/>
</dbReference>
<reference evidence="3 4" key="1">
    <citation type="submission" date="2018-02" db="EMBL/GenBank/DDBJ databases">
        <title>Lelliotia aquatilis sp. nov., isolated from drinking water.</title>
        <authorList>
            <person name="Kaempfer P."/>
            <person name="Glaeser S."/>
            <person name="Exner M."/>
            <person name="Doijad S."/>
            <person name="Chakraborty T."/>
        </authorList>
    </citation>
    <scope>NUCLEOTIDE SEQUENCE [LARGE SCALE GENOMIC DNA]</scope>
    <source>
        <strain evidence="3 4">6331-17</strain>
    </source>
</reference>
<organism evidence="3 4">
    <name type="scientific">Lelliottia aquatilis</name>
    <dbReference type="NCBI Taxonomy" id="2080838"/>
    <lineage>
        <taxon>Bacteria</taxon>
        <taxon>Pseudomonadati</taxon>
        <taxon>Pseudomonadota</taxon>
        <taxon>Gammaproteobacteria</taxon>
        <taxon>Enterobacterales</taxon>
        <taxon>Enterobacteriaceae</taxon>
        <taxon>Lelliottia</taxon>
    </lineage>
</organism>
<dbReference type="Pfam" id="PF00196">
    <property type="entry name" value="GerE"/>
    <property type="match status" value="1"/>
</dbReference>
<accession>A0ABX5A6A0</accession>
<dbReference type="EMBL" id="PQVW01000002">
    <property type="protein sequence ID" value="POZ25941.1"/>
    <property type="molecule type" value="Genomic_DNA"/>
</dbReference>
<dbReference type="InterPro" id="IPR036388">
    <property type="entry name" value="WH-like_DNA-bd_sf"/>
</dbReference>
<keyword evidence="4" id="KW-1185">Reference proteome</keyword>